<dbReference type="GO" id="GO:0080030">
    <property type="term" value="F:methyl indole-3-acetate esterase activity"/>
    <property type="evidence" value="ECO:0007669"/>
    <property type="project" value="TreeGrafter"/>
</dbReference>
<dbReference type="InterPro" id="IPR000073">
    <property type="entry name" value="AB_hydrolase_1"/>
</dbReference>
<dbReference type="GO" id="GO:0009696">
    <property type="term" value="P:salicylic acid metabolic process"/>
    <property type="evidence" value="ECO:0007669"/>
    <property type="project" value="TreeGrafter"/>
</dbReference>
<evidence type="ECO:0000259" key="1">
    <source>
        <dbReference type="Pfam" id="PF00561"/>
    </source>
</evidence>
<dbReference type="InterPro" id="IPR045889">
    <property type="entry name" value="MES/HNL"/>
</dbReference>
<dbReference type="InterPro" id="IPR029058">
    <property type="entry name" value="AB_hydrolase_fold"/>
</dbReference>
<dbReference type="PANTHER" id="PTHR10992">
    <property type="entry name" value="METHYLESTERASE FAMILY MEMBER"/>
    <property type="match status" value="1"/>
</dbReference>
<dbReference type="PANTHER" id="PTHR10992:SF1066">
    <property type="entry name" value="METHYL JASMONATE ESTERASE 1"/>
    <property type="match status" value="1"/>
</dbReference>
<proteinExistence type="predicted"/>
<dbReference type="SUPFAM" id="SSF53474">
    <property type="entry name" value="alpha/beta-Hydrolases"/>
    <property type="match status" value="1"/>
</dbReference>
<dbReference type="Pfam" id="PF00561">
    <property type="entry name" value="Abhydrolase_1"/>
    <property type="match status" value="1"/>
</dbReference>
<keyword evidence="3" id="KW-1185">Reference proteome</keyword>
<gene>
    <name evidence="2" type="ORF">Sango_1805500</name>
</gene>
<reference evidence="2" key="2">
    <citation type="journal article" date="2024" name="Plant">
        <title>Genomic evolution and insights into agronomic trait innovations of Sesamum species.</title>
        <authorList>
            <person name="Miao H."/>
            <person name="Wang L."/>
            <person name="Qu L."/>
            <person name="Liu H."/>
            <person name="Sun Y."/>
            <person name="Le M."/>
            <person name="Wang Q."/>
            <person name="Wei S."/>
            <person name="Zheng Y."/>
            <person name="Lin W."/>
            <person name="Duan Y."/>
            <person name="Cao H."/>
            <person name="Xiong S."/>
            <person name="Wang X."/>
            <person name="Wei L."/>
            <person name="Li C."/>
            <person name="Ma Q."/>
            <person name="Ju M."/>
            <person name="Zhao R."/>
            <person name="Li G."/>
            <person name="Mu C."/>
            <person name="Tian Q."/>
            <person name="Mei H."/>
            <person name="Zhang T."/>
            <person name="Gao T."/>
            <person name="Zhang H."/>
        </authorList>
    </citation>
    <scope>NUCLEOTIDE SEQUENCE</scope>
    <source>
        <strain evidence="2">K16</strain>
    </source>
</reference>
<dbReference type="GO" id="GO:0080031">
    <property type="term" value="F:methyl salicylate esterase activity"/>
    <property type="evidence" value="ECO:0007669"/>
    <property type="project" value="TreeGrafter"/>
</dbReference>
<dbReference type="Gene3D" id="3.40.50.1820">
    <property type="entry name" value="alpha/beta hydrolase"/>
    <property type="match status" value="1"/>
</dbReference>
<protein>
    <submittedName>
        <fullName evidence="2">Polyneuridine-aldehyde esterase</fullName>
    </submittedName>
</protein>
<reference evidence="2" key="1">
    <citation type="submission" date="2020-06" db="EMBL/GenBank/DDBJ databases">
        <authorList>
            <person name="Li T."/>
            <person name="Hu X."/>
            <person name="Zhang T."/>
            <person name="Song X."/>
            <person name="Zhang H."/>
            <person name="Dai N."/>
            <person name="Sheng W."/>
            <person name="Hou X."/>
            <person name="Wei L."/>
        </authorList>
    </citation>
    <scope>NUCLEOTIDE SEQUENCE</scope>
    <source>
        <strain evidence="2">K16</strain>
        <tissue evidence="2">Leaf</tissue>
    </source>
</reference>
<dbReference type="GO" id="GO:0080032">
    <property type="term" value="F:methyl jasmonate esterase activity"/>
    <property type="evidence" value="ECO:0007669"/>
    <property type="project" value="TreeGrafter"/>
</dbReference>
<dbReference type="Proteomes" id="UP001289374">
    <property type="component" value="Unassembled WGS sequence"/>
</dbReference>
<dbReference type="GO" id="GO:0009694">
    <property type="term" value="P:jasmonic acid metabolic process"/>
    <property type="evidence" value="ECO:0007669"/>
    <property type="project" value="TreeGrafter"/>
</dbReference>
<organism evidence="2 3">
    <name type="scientific">Sesamum angolense</name>
    <dbReference type="NCBI Taxonomy" id="2727404"/>
    <lineage>
        <taxon>Eukaryota</taxon>
        <taxon>Viridiplantae</taxon>
        <taxon>Streptophyta</taxon>
        <taxon>Embryophyta</taxon>
        <taxon>Tracheophyta</taxon>
        <taxon>Spermatophyta</taxon>
        <taxon>Magnoliopsida</taxon>
        <taxon>eudicotyledons</taxon>
        <taxon>Gunneridae</taxon>
        <taxon>Pentapetalae</taxon>
        <taxon>asterids</taxon>
        <taxon>lamiids</taxon>
        <taxon>Lamiales</taxon>
        <taxon>Pedaliaceae</taxon>
        <taxon>Sesamum</taxon>
    </lineage>
</organism>
<evidence type="ECO:0000313" key="3">
    <source>
        <dbReference type="Proteomes" id="UP001289374"/>
    </source>
</evidence>
<sequence length="144" mass="15767">MEVEGKKQQHFVLVHGSCHGAWSWYEVVTKLRCDGYRVTALDMASAGVNPKRVEEIGSFVDYCQPLLEFLTDLPAGEKVVLVGHSMGGGCISLAMEKFPHKICVAVFVTALMPGPGFPLTTIIDEVNQINLWTIVSIGTISIKF</sequence>
<dbReference type="EMBL" id="JACGWL010000010">
    <property type="protein sequence ID" value="KAK4393347.1"/>
    <property type="molecule type" value="Genomic_DNA"/>
</dbReference>
<accession>A0AAE2BPS8</accession>
<comment type="caution">
    <text evidence="2">The sequence shown here is derived from an EMBL/GenBank/DDBJ whole genome shotgun (WGS) entry which is preliminary data.</text>
</comment>
<evidence type="ECO:0000313" key="2">
    <source>
        <dbReference type="EMBL" id="KAK4393347.1"/>
    </source>
</evidence>
<dbReference type="AlphaFoldDB" id="A0AAE2BPS8"/>
<name>A0AAE2BPS8_9LAMI</name>
<feature type="domain" description="AB hydrolase-1" evidence="1">
    <location>
        <begin position="10"/>
        <end position="117"/>
    </location>
</feature>